<feature type="active site" description="Charge relay system" evidence="35">
    <location>
        <position position="229"/>
    </location>
</feature>
<comment type="catalytic activity">
    <reaction evidence="14">
        <text>1-O-hexadecyl-2-acetyl-sn-glycero-3-phosphocholine + H2O = 1-O-hexadecyl-sn-glycero-3-phosphocholine + acetate + H(+)</text>
        <dbReference type="Rhea" id="RHEA:40479"/>
        <dbReference type="ChEBI" id="CHEBI:15377"/>
        <dbReference type="ChEBI" id="CHEBI:15378"/>
        <dbReference type="ChEBI" id="CHEBI:30089"/>
        <dbReference type="ChEBI" id="CHEBI:44811"/>
        <dbReference type="ChEBI" id="CHEBI:64496"/>
    </reaction>
    <physiologicalReaction direction="left-to-right" evidence="14">
        <dbReference type="Rhea" id="RHEA:40480"/>
    </physiologicalReaction>
</comment>
<evidence type="ECO:0000256" key="35">
    <source>
        <dbReference type="PIRSR" id="PIRSR005211-1"/>
    </source>
</evidence>
<evidence type="ECO:0000313" key="39">
    <source>
        <dbReference type="Proteomes" id="UP000472275"/>
    </source>
</evidence>
<evidence type="ECO:0000256" key="18">
    <source>
        <dbReference type="ARBA" id="ARBA00048471"/>
    </source>
</evidence>
<dbReference type="AlphaFoldDB" id="A0A663FBH8"/>
<dbReference type="GO" id="GO:0008970">
    <property type="term" value="F:phospholipase A1 activity"/>
    <property type="evidence" value="ECO:0007669"/>
    <property type="project" value="UniProtKB-EC"/>
</dbReference>
<organism evidence="38 39">
    <name type="scientific">Aquila chrysaetos chrysaetos</name>
    <dbReference type="NCBI Taxonomy" id="223781"/>
    <lineage>
        <taxon>Eukaryota</taxon>
        <taxon>Metazoa</taxon>
        <taxon>Chordata</taxon>
        <taxon>Craniata</taxon>
        <taxon>Vertebrata</taxon>
        <taxon>Euteleostomi</taxon>
        <taxon>Archelosauria</taxon>
        <taxon>Archosauria</taxon>
        <taxon>Dinosauria</taxon>
        <taxon>Saurischia</taxon>
        <taxon>Theropoda</taxon>
        <taxon>Coelurosauria</taxon>
        <taxon>Aves</taxon>
        <taxon>Neognathae</taxon>
        <taxon>Neoaves</taxon>
        <taxon>Telluraves</taxon>
        <taxon>Accipitrimorphae</taxon>
        <taxon>Accipitriformes</taxon>
        <taxon>Accipitridae</taxon>
        <taxon>Accipitrinae</taxon>
        <taxon>Aquila</taxon>
    </lineage>
</organism>
<name>A0A663FBH8_AQUCH</name>
<evidence type="ECO:0000256" key="19">
    <source>
        <dbReference type="ARBA" id="ARBA00050145"/>
    </source>
</evidence>
<comment type="catalytic activity">
    <reaction evidence="25">
        <text>1-tetradecanoyl-2-(9Z,12Z-octadecadienoyl)-sn-glycero-3-phosphocholine + H2O = 1-tetradecanoyl-sn-glycero-3-phosphocholine + (9Z,12Z)-octadecadienoate + H(+)</text>
        <dbReference type="Rhea" id="RHEA:54392"/>
        <dbReference type="ChEBI" id="CHEBI:15377"/>
        <dbReference type="ChEBI" id="CHEBI:15378"/>
        <dbReference type="ChEBI" id="CHEBI:30245"/>
        <dbReference type="ChEBI" id="CHEBI:64489"/>
        <dbReference type="ChEBI" id="CHEBI:86094"/>
    </reaction>
    <physiologicalReaction direction="left-to-right" evidence="25">
        <dbReference type="Rhea" id="RHEA:54393"/>
    </physiologicalReaction>
</comment>
<feature type="active site" description="Charge relay system" evidence="35">
    <location>
        <position position="355"/>
    </location>
</feature>
<dbReference type="PANTHER" id="PTHR10794:SF60">
    <property type="entry name" value="PROTEIN ABHD1"/>
    <property type="match status" value="1"/>
</dbReference>
<evidence type="ECO:0000256" key="6">
    <source>
        <dbReference type="ARBA" id="ARBA00022692"/>
    </source>
</evidence>
<dbReference type="Ensembl" id="ENSACCT00020022397.1">
    <property type="protein sequence ID" value="ENSACCP00020021448.1"/>
    <property type="gene ID" value="ENSACCG00020014767.1"/>
</dbReference>
<dbReference type="GO" id="GO:0051793">
    <property type="term" value="P:medium-chain fatty acid catabolic process"/>
    <property type="evidence" value="ECO:0007669"/>
    <property type="project" value="TreeGrafter"/>
</dbReference>
<evidence type="ECO:0000256" key="10">
    <source>
        <dbReference type="ARBA" id="ARBA00023098"/>
    </source>
</evidence>
<evidence type="ECO:0000256" key="30">
    <source>
        <dbReference type="ARBA" id="ARBA00052808"/>
    </source>
</evidence>
<dbReference type="Gene3D" id="3.40.50.1820">
    <property type="entry name" value="alpha/beta hydrolase"/>
    <property type="match status" value="1"/>
</dbReference>
<keyword evidence="6" id="KW-0812">Transmembrane</keyword>
<evidence type="ECO:0000256" key="24">
    <source>
        <dbReference type="ARBA" id="ARBA00051164"/>
    </source>
</evidence>
<feature type="compositionally biased region" description="Polar residues" evidence="36">
    <location>
        <begin position="42"/>
        <end position="52"/>
    </location>
</feature>
<feature type="active site" description="Charge relay system" evidence="35">
    <location>
        <position position="384"/>
    </location>
</feature>
<evidence type="ECO:0000256" key="22">
    <source>
        <dbReference type="ARBA" id="ARBA00050276"/>
    </source>
</evidence>
<dbReference type="GO" id="GO:0008126">
    <property type="term" value="F:acetylesterase activity"/>
    <property type="evidence" value="ECO:0007669"/>
    <property type="project" value="TreeGrafter"/>
</dbReference>
<keyword evidence="11" id="KW-0472">Membrane</keyword>
<comment type="catalytic activity">
    <reaction evidence="13">
        <text>a 1,2-diacyl-sn-glycero-3-phosphocholine + H2O = a 1-acyl-sn-glycero-3-phosphocholine + a fatty acid + H(+)</text>
        <dbReference type="Rhea" id="RHEA:15801"/>
        <dbReference type="ChEBI" id="CHEBI:15377"/>
        <dbReference type="ChEBI" id="CHEBI:15378"/>
        <dbReference type="ChEBI" id="CHEBI:28868"/>
        <dbReference type="ChEBI" id="CHEBI:57643"/>
        <dbReference type="ChEBI" id="CHEBI:58168"/>
        <dbReference type="EC" id="3.1.1.4"/>
    </reaction>
    <physiologicalReaction direction="left-to-right" evidence="13">
        <dbReference type="Rhea" id="RHEA:15802"/>
    </physiologicalReaction>
</comment>
<comment type="function">
    <text evidence="32">Phospholipase that may play a role in phospholipids remodeling. May selectively cleave myristate (C14)-containing phosphatidylcholines through its predominant phospholipase 1 activity, cleaving preferentially acyl groups in sn1 position. In parallel, may have a minor phospholipase 2 activity acting on acyl groups in position sn2. In addition to (C14)-containing phosphatidylcholines, may also act on other medium-chain-containing and oxidatively truncated phospholipids.</text>
</comment>
<keyword evidence="9" id="KW-1133">Transmembrane helix</keyword>
<evidence type="ECO:0000256" key="16">
    <source>
        <dbReference type="ARBA" id="ARBA00047611"/>
    </source>
</evidence>
<dbReference type="Proteomes" id="UP000472275">
    <property type="component" value="Chromosome 15"/>
</dbReference>
<evidence type="ECO:0000256" key="33">
    <source>
        <dbReference type="ARBA" id="ARBA00071303"/>
    </source>
</evidence>
<evidence type="ECO:0000256" key="2">
    <source>
        <dbReference type="ARBA" id="ARBA00010884"/>
    </source>
</evidence>
<evidence type="ECO:0000256" key="3">
    <source>
        <dbReference type="ARBA" id="ARBA00013179"/>
    </source>
</evidence>
<comment type="catalytic activity">
    <reaction evidence="20">
        <text>1-octadecanoyl-2-nonanoyl-sn-glycero-3-phosphocholine + H2O = nonanoate + 1-octadecanoyl-sn-glycero-3-phosphocholine + H(+)</text>
        <dbReference type="Rhea" id="RHEA:54472"/>
        <dbReference type="ChEBI" id="CHEBI:15377"/>
        <dbReference type="ChEBI" id="CHEBI:15378"/>
        <dbReference type="ChEBI" id="CHEBI:32361"/>
        <dbReference type="ChEBI" id="CHEBI:73858"/>
        <dbReference type="ChEBI" id="CHEBI:138214"/>
    </reaction>
    <physiologicalReaction direction="left-to-right" evidence="20">
        <dbReference type="Rhea" id="RHEA:54473"/>
    </physiologicalReaction>
</comment>
<evidence type="ECO:0000256" key="13">
    <source>
        <dbReference type="ARBA" id="ARBA00023422"/>
    </source>
</evidence>
<comment type="catalytic activity">
    <reaction evidence="31">
        <text>1,2-ditetradecanoyl-sn-glycero-3-phosphocholine + H2O = 2-tetradecanoyl-sn-glycero-3-phosphocholine + tetradecanoate + H(+)</text>
        <dbReference type="Rhea" id="RHEA:54404"/>
        <dbReference type="ChEBI" id="CHEBI:15377"/>
        <dbReference type="ChEBI" id="CHEBI:15378"/>
        <dbReference type="ChEBI" id="CHEBI:30807"/>
        <dbReference type="ChEBI" id="CHEBI:45240"/>
        <dbReference type="ChEBI" id="CHEBI:131738"/>
    </reaction>
    <physiologicalReaction direction="left-to-right" evidence="31">
        <dbReference type="Rhea" id="RHEA:54405"/>
    </physiologicalReaction>
</comment>
<sequence length="433" mass="47447">MGSWCTRTPSPQRPLWTRWVPGTPSMLPSSLRSRQGGACRTPSPSAARSQAGNVESRALMASFERPLLAASPRLRAFLEQRCPAVGETFYPTPWCFEGRLQTVLGALLWARPPVSYRSEAIRAPDGGQLILDWAKDADSNWHPDPCACPTVLLIPGLTGSSQATYLLRLVHRASRAGYRSVVLNHRGCRGEELLTPRTFCASNTEDLETAIAHIKRRYPRAPLLAVGVSLGGMQVLNYLGRRGWAAGLAAAMALCPSWDPDASAASLEQPLNDLLFNRHLTASLRCLISRHRAAIGEKVDVEHVLQACTIREFDERYTARAFGYHSCREYYQAASPARWLHGIRVPVLCLNAADDPFSPLHAIPVEAARHLPHVALLVTAHGGHLGFLEGICPRPGSYMERLFAQFISAVFEHREELRQLEGDGEGAAGQGAA</sequence>
<comment type="catalytic activity">
    <reaction evidence="21">
        <text>1-tetradecanoyl-2-(4Z,7Z,10Z,13Z,16Z,19Z-docosahexaenoyl)-sn-glycero-3-phosphocholine + H2O = 2-(4Z,7Z,10Z,13Z,16Z,19Z-docosahexaenoyl)-sn-glycero-3-phosphocholine + tetradecanoate + H(+)</text>
        <dbReference type="Rhea" id="RHEA:54400"/>
        <dbReference type="ChEBI" id="CHEBI:15377"/>
        <dbReference type="ChEBI" id="CHEBI:15378"/>
        <dbReference type="ChEBI" id="CHEBI:30807"/>
        <dbReference type="ChEBI" id="CHEBI:76085"/>
        <dbReference type="ChEBI" id="CHEBI:86162"/>
    </reaction>
    <physiologicalReaction direction="left-to-right" evidence="21">
        <dbReference type="Rhea" id="RHEA:54401"/>
    </physiologicalReaction>
</comment>
<comment type="catalytic activity">
    <reaction evidence="19">
        <text>1,2-ditetradecanoyl-sn-glycero-3-phosphocholine + H2O = 1-tetradecanoyl-sn-glycero-3-phosphocholine + tetradecanoate + H(+)</text>
        <dbReference type="Rhea" id="RHEA:54456"/>
        <dbReference type="ChEBI" id="CHEBI:15377"/>
        <dbReference type="ChEBI" id="CHEBI:15378"/>
        <dbReference type="ChEBI" id="CHEBI:30807"/>
        <dbReference type="ChEBI" id="CHEBI:45240"/>
        <dbReference type="ChEBI" id="CHEBI:64489"/>
    </reaction>
    <physiologicalReaction direction="left-to-right" evidence="19">
        <dbReference type="Rhea" id="RHEA:54457"/>
    </physiologicalReaction>
</comment>
<dbReference type="InterPro" id="IPR012020">
    <property type="entry name" value="ABHD4"/>
</dbReference>
<evidence type="ECO:0000256" key="8">
    <source>
        <dbReference type="ARBA" id="ARBA00022968"/>
    </source>
</evidence>
<keyword evidence="7" id="KW-0378">Hydrolase</keyword>
<evidence type="ECO:0000256" key="36">
    <source>
        <dbReference type="SAM" id="MobiDB-lite"/>
    </source>
</evidence>
<evidence type="ECO:0000256" key="5">
    <source>
        <dbReference type="ARBA" id="ARBA00022487"/>
    </source>
</evidence>
<dbReference type="PIRSF" id="PIRSF005211">
    <property type="entry name" value="Ab_hydro_YheT"/>
    <property type="match status" value="1"/>
</dbReference>
<dbReference type="GO" id="GO:0046470">
    <property type="term" value="P:phosphatidylcholine metabolic process"/>
    <property type="evidence" value="ECO:0007669"/>
    <property type="project" value="UniProtKB-ARBA"/>
</dbReference>
<evidence type="ECO:0000256" key="31">
    <source>
        <dbReference type="ARBA" id="ARBA00052894"/>
    </source>
</evidence>
<evidence type="ECO:0000256" key="7">
    <source>
        <dbReference type="ARBA" id="ARBA00022801"/>
    </source>
</evidence>
<protein>
    <recommendedName>
        <fullName evidence="33">Phospholipase ABHD3</fullName>
        <ecNumber evidence="3">3.1.1.32</ecNumber>
        <ecNumber evidence="4">3.1.1.4</ecNumber>
    </recommendedName>
    <alternativeName>
        <fullName evidence="34">Abhydrolase domain-containing protein 3</fullName>
    </alternativeName>
</protein>
<feature type="region of interest" description="Disordered" evidence="36">
    <location>
        <begin position="27"/>
        <end position="52"/>
    </location>
</feature>
<evidence type="ECO:0000256" key="23">
    <source>
        <dbReference type="ARBA" id="ARBA00050674"/>
    </source>
</evidence>
<dbReference type="PANTHER" id="PTHR10794">
    <property type="entry name" value="ABHYDROLASE DOMAIN-CONTAINING PROTEIN"/>
    <property type="match status" value="1"/>
</dbReference>
<reference evidence="38" key="2">
    <citation type="submission" date="2025-09" db="UniProtKB">
        <authorList>
            <consortium name="Ensembl"/>
        </authorList>
    </citation>
    <scope>IDENTIFICATION</scope>
</reference>
<evidence type="ECO:0000256" key="4">
    <source>
        <dbReference type="ARBA" id="ARBA00013278"/>
    </source>
</evidence>
<comment type="similarity">
    <text evidence="2">Belongs to the AB hydrolase superfamily. AB hydrolase 4 family.</text>
</comment>
<comment type="subcellular location">
    <subcellularLocation>
        <location evidence="1">Membrane</location>
        <topology evidence="1">Single-pass type II membrane protein</topology>
    </subcellularLocation>
</comment>
<comment type="catalytic activity">
    <reaction evidence="18">
        <text>1-hexadecanoyl-2-glutaroyl-sn-glycero-3-phosphocholine + H2O = glutarate + 1-hexadecanoyl-sn-glycero-3-phosphocholine + H(+)</text>
        <dbReference type="Rhea" id="RHEA:41159"/>
        <dbReference type="ChEBI" id="CHEBI:15377"/>
        <dbReference type="ChEBI" id="CHEBI:15378"/>
        <dbReference type="ChEBI" id="CHEBI:30921"/>
        <dbReference type="ChEBI" id="CHEBI:72998"/>
        <dbReference type="ChEBI" id="CHEBI:77756"/>
    </reaction>
    <physiologicalReaction direction="left-to-right" evidence="18">
        <dbReference type="Rhea" id="RHEA:41160"/>
    </physiologicalReaction>
</comment>
<evidence type="ECO:0000313" key="38">
    <source>
        <dbReference type="Ensembl" id="ENSACCP00020021448.1"/>
    </source>
</evidence>
<comment type="catalytic activity">
    <reaction evidence="16">
        <text>1-hexadecanoyl-2-(5-oxopentanoyl)-sn-glycero-3-phosphocholine + H2O = 5-oxopentanoate + 1-hexadecanoyl-sn-glycero-3-phosphocholine + H(+)</text>
        <dbReference type="Rhea" id="RHEA:40483"/>
        <dbReference type="ChEBI" id="CHEBI:15377"/>
        <dbReference type="ChEBI" id="CHEBI:15378"/>
        <dbReference type="ChEBI" id="CHEBI:16120"/>
        <dbReference type="ChEBI" id="CHEBI:72998"/>
        <dbReference type="ChEBI" id="CHEBI:77890"/>
    </reaction>
    <physiologicalReaction direction="left-to-right" evidence="16">
        <dbReference type="Rhea" id="RHEA:40484"/>
    </physiologicalReaction>
</comment>
<dbReference type="GeneTree" id="ENSGT00950000182902"/>
<dbReference type="GO" id="GO:0047372">
    <property type="term" value="F:monoacylglycerol lipase activity"/>
    <property type="evidence" value="ECO:0007669"/>
    <property type="project" value="TreeGrafter"/>
</dbReference>
<dbReference type="FunFam" id="3.40.50.1820:FF:000079">
    <property type="entry name" value="Abhydrolase domain-containing 3"/>
    <property type="match status" value="1"/>
</dbReference>
<comment type="catalytic activity">
    <reaction evidence="30">
        <text>1-hexadecanoyl-2-nonadioyl-sn-glycero-3-phosphocholine + H2O = nonanedioate + 1-hexadecanoyl-sn-glycero-3-phosphocholine + H(+)</text>
        <dbReference type="Rhea" id="RHEA:41388"/>
        <dbReference type="ChEBI" id="CHEBI:15377"/>
        <dbReference type="ChEBI" id="CHEBI:15378"/>
        <dbReference type="ChEBI" id="CHEBI:72998"/>
        <dbReference type="ChEBI" id="CHEBI:78207"/>
        <dbReference type="ChEBI" id="CHEBI:78208"/>
    </reaction>
    <physiologicalReaction direction="left-to-right" evidence="30">
        <dbReference type="Rhea" id="RHEA:41389"/>
    </physiologicalReaction>
</comment>
<evidence type="ECO:0000256" key="21">
    <source>
        <dbReference type="ARBA" id="ARBA00050195"/>
    </source>
</evidence>
<dbReference type="InterPro" id="IPR029058">
    <property type="entry name" value="AB_hydrolase_fold"/>
</dbReference>
<dbReference type="SUPFAM" id="SSF53474">
    <property type="entry name" value="alpha/beta-Hydrolases"/>
    <property type="match status" value="1"/>
</dbReference>
<feature type="domain" description="AB hydrolase-1" evidence="37">
    <location>
        <begin position="149"/>
        <end position="390"/>
    </location>
</feature>
<gene>
    <name evidence="38" type="primary">KHK</name>
</gene>
<reference evidence="38" key="1">
    <citation type="submission" date="2025-08" db="UniProtKB">
        <authorList>
            <consortium name="Ensembl"/>
        </authorList>
    </citation>
    <scope>IDENTIFICATION</scope>
</reference>
<comment type="catalytic activity">
    <reaction evidence="15">
        <text>a 1,2-diacyl-sn-glycero-3-phosphocholine + H2O = a 2-acyl-sn-glycero-3-phosphocholine + a fatty acid + H(+)</text>
        <dbReference type="Rhea" id="RHEA:18689"/>
        <dbReference type="ChEBI" id="CHEBI:15377"/>
        <dbReference type="ChEBI" id="CHEBI:15378"/>
        <dbReference type="ChEBI" id="CHEBI:28868"/>
        <dbReference type="ChEBI" id="CHEBI:57643"/>
        <dbReference type="ChEBI" id="CHEBI:57875"/>
        <dbReference type="EC" id="3.1.1.32"/>
    </reaction>
    <physiologicalReaction direction="left-to-right" evidence="15">
        <dbReference type="Rhea" id="RHEA:18690"/>
    </physiologicalReaction>
</comment>
<comment type="catalytic activity">
    <reaction evidence="26">
        <text>1-octadecanoyl-2-acetyl-sn-glycero-3-phosphocholine + H2O = 1-octadecanoyl-sn-glycero-3-phosphocholine + acetate + H(+)</text>
        <dbReference type="Rhea" id="RHEA:54408"/>
        <dbReference type="ChEBI" id="CHEBI:15377"/>
        <dbReference type="ChEBI" id="CHEBI:15378"/>
        <dbReference type="ChEBI" id="CHEBI:30089"/>
        <dbReference type="ChEBI" id="CHEBI:73858"/>
        <dbReference type="ChEBI" id="CHEBI:75220"/>
    </reaction>
    <physiologicalReaction direction="left-to-right" evidence="26">
        <dbReference type="Rhea" id="RHEA:54409"/>
    </physiologicalReaction>
</comment>
<comment type="catalytic activity">
    <reaction evidence="29">
        <text>1-octadecanoyl-2-octanoyl-sn-glycero-3-phosphocholine + H2O = 1-octadecanoyl-sn-glycero-3-phosphocholine + octanoate + H(+)</text>
        <dbReference type="Rhea" id="RHEA:54468"/>
        <dbReference type="ChEBI" id="CHEBI:15377"/>
        <dbReference type="ChEBI" id="CHEBI:15378"/>
        <dbReference type="ChEBI" id="CHEBI:25646"/>
        <dbReference type="ChEBI" id="CHEBI:73858"/>
        <dbReference type="ChEBI" id="CHEBI:138213"/>
    </reaction>
    <physiologicalReaction direction="left-to-right" evidence="29">
        <dbReference type="Rhea" id="RHEA:54469"/>
    </physiologicalReaction>
</comment>
<comment type="catalytic activity">
    <reaction evidence="22">
        <text>1-O-hexadecyl-2-nonadioyl-sn-glycero-3-phosphocholine + H2O = nonanedioate + 1-O-hexadecyl-sn-glycero-3-phosphocholine + H(+)</text>
        <dbReference type="Rhea" id="RHEA:54552"/>
        <dbReference type="ChEBI" id="CHEBI:15377"/>
        <dbReference type="ChEBI" id="CHEBI:15378"/>
        <dbReference type="ChEBI" id="CHEBI:64496"/>
        <dbReference type="ChEBI" id="CHEBI:78208"/>
        <dbReference type="ChEBI" id="CHEBI:138269"/>
    </reaction>
    <physiologicalReaction direction="left-to-right" evidence="22">
        <dbReference type="Rhea" id="RHEA:54553"/>
    </physiologicalReaction>
</comment>
<evidence type="ECO:0000256" key="32">
    <source>
        <dbReference type="ARBA" id="ARBA00059841"/>
    </source>
</evidence>
<keyword evidence="10" id="KW-0443">Lipid metabolism</keyword>
<comment type="catalytic activity">
    <reaction evidence="24">
        <text>1-tetradecanoyl-2-(5Z,8Z,11Z,14Z-eicosatetraenoyl)-sn-glycero-3-phosphocholine + H2O = 2-(5Z,8Z,11Z,14Z)-eicosatetraenoyl-sn-glycero-3-phosphocholine + tetradecanoate + H(+)</text>
        <dbReference type="Rhea" id="RHEA:54396"/>
        <dbReference type="ChEBI" id="CHEBI:15377"/>
        <dbReference type="ChEBI" id="CHEBI:15378"/>
        <dbReference type="ChEBI" id="CHEBI:30807"/>
        <dbReference type="ChEBI" id="CHEBI:76079"/>
        <dbReference type="ChEBI" id="CHEBI:86102"/>
    </reaction>
    <physiologicalReaction direction="left-to-right" evidence="24">
        <dbReference type="Rhea" id="RHEA:54397"/>
    </physiologicalReaction>
</comment>
<dbReference type="InParanoid" id="A0A663FBH8"/>
<dbReference type="EC" id="3.1.1.4" evidence="4"/>
<dbReference type="InterPro" id="IPR000073">
    <property type="entry name" value="AB_hydrolase_1"/>
</dbReference>
<keyword evidence="12" id="KW-1208">Phospholipid metabolism</keyword>
<keyword evidence="8" id="KW-0735">Signal-anchor</keyword>
<evidence type="ECO:0000256" key="11">
    <source>
        <dbReference type="ARBA" id="ARBA00023136"/>
    </source>
</evidence>
<keyword evidence="39" id="KW-1185">Reference proteome</keyword>
<keyword evidence="5" id="KW-0719">Serine esterase</keyword>
<evidence type="ECO:0000256" key="20">
    <source>
        <dbReference type="ARBA" id="ARBA00050182"/>
    </source>
</evidence>
<comment type="catalytic activity">
    <reaction evidence="17">
        <text>1-hexadecanoyl-2-(9-oxononanoyl)-sn-glycero-3-phosphocholine + H2O = 9-oxononanoate + 1-hexadecanoyl-sn-glycero-3-phosphocholine + H(+)</text>
        <dbReference type="Rhea" id="RHEA:41179"/>
        <dbReference type="ChEBI" id="CHEBI:15377"/>
        <dbReference type="ChEBI" id="CHEBI:15378"/>
        <dbReference type="ChEBI" id="CHEBI:61042"/>
        <dbReference type="ChEBI" id="CHEBI:72998"/>
        <dbReference type="ChEBI" id="CHEBI:77812"/>
    </reaction>
    <physiologicalReaction direction="left-to-right" evidence="17">
        <dbReference type="Rhea" id="RHEA:41180"/>
    </physiologicalReaction>
</comment>
<evidence type="ECO:0000256" key="26">
    <source>
        <dbReference type="ARBA" id="ARBA00052087"/>
    </source>
</evidence>
<evidence type="ECO:0000259" key="37">
    <source>
        <dbReference type="Pfam" id="PF00561"/>
    </source>
</evidence>
<evidence type="ECO:0000256" key="34">
    <source>
        <dbReference type="ARBA" id="ARBA00082158"/>
    </source>
</evidence>
<evidence type="ECO:0000256" key="25">
    <source>
        <dbReference type="ARBA" id="ARBA00051705"/>
    </source>
</evidence>
<dbReference type="EC" id="3.1.1.32" evidence="3"/>
<evidence type="ECO:0000256" key="12">
    <source>
        <dbReference type="ARBA" id="ARBA00023264"/>
    </source>
</evidence>
<dbReference type="Pfam" id="PF00561">
    <property type="entry name" value="Abhydrolase_1"/>
    <property type="match status" value="1"/>
</dbReference>
<evidence type="ECO:0000256" key="29">
    <source>
        <dbReference type="ARBA" id="ARBA00052747"/>
    </source>
</evidence>
<dbReference type="PROSITE" id="PS01133">
    <property type="entry name" value="UPF0017"/>
    <property type="match status" value="1"/>
</dbReference>
<dbReference type="GO" id="GO:0016020">
    <property type="term" value="C:membrane"/>
    <property type="evidence" value="ECO:0007669"/>
    <property type="project" value="UniProtKB-SubCell"/>
</dbReference>
<proteinExistence type="inferred from homology"/>
<comment type="catalytic activity">
    <reaction evidence="27">
        <text>1-tetradecanoyl-2-(9Z,12Z-octadecadienoyl)-sn-glycero-3-phosphocholine + H2O = 2-(9Z,12Z-octadecadienoyl)-sn-glycero-3-phosphocholine + tetradecanoate + H(+)</text>
        <dbReference type="Rhea" id="RHEA:54388"/>
        <dbReference type="ChEBI" id="CHEBI:15377"/>
        <dbReference type="ChEBI" id="CHEBI:15378"/>
        <dbReference type="ChEBI" id="CHEBI:30807"/>
        <dbReference type="ChEBI" id="CHEBI:76084"/>
        <dbReference type="ChEBI" id="CHEBI:86094"/>
    </reaction>
    <physiologicalReaction direction="left-to-right" evidence="27">
        <dbReference type="Rhea" id="RHEA:54389"/>
    </physiologicalReaction>
</comment>
<dbReference type="GO" id="GO:0004623">
    <property type="term" value="F:phospholipase A2 activity"/>
    <property type="evidence" value="ECO:0007669"/>
    <property type="project" value="UniProtKB-EC"/>
</dbReference>
<dbReference type="InterPro" id="IPR000952">
    <property type="entry name" value="AB_hydrolase_4_CS"/>
</dbReference>
<evidence type="ECO:0000256" key="1">
    <source>
        <dbReference type="ARBA" id="ARBA00004606"/>
    </source>
</evidence>
<evidence type="ECO:0000256" key="27">
    <source>
        <dbReference type="ARBA" id="ARBA00052144"/>
    </source>
</evidence>
<evidence type="ECO:0000256" key="9">
    <source>
        <dbReference type="ARBA" id="ARBA00022989"/>
    </source>
</evidence>
<dbReference type="InterPro" id="IPR050960">
    <property type="entry name" value="AB_hydrolase_4_sf"/>
</dbReference>
<dbReference type="GO" id="GO:0051792">
    <property type="term" value="P:medium-chain fatty acid biosynthetic process"/>
    <property type="evidence" value="ECO:0007669"/>
    <property type="project" value="TreeGrafter"/>
</dbReference>
<evidence type="ECO:0000256" key="15">
    <source>
        <dbReference type="ARBA" id="ARBA00036688"/>
    </source>
</evidence>
<evidence type="ECO:0000256" key="28">
    <source>
        <dbReference type="ARBA" id="ARBA00052588"/>
    </source>
</evidence>
<comment type="catalytic activity">
    <reaction evidence="23">
        <text>1-octadecanoyl-2-pentanoyl-sn-glycero-3-phosphocholine + H2O = pentanoate + 1-octadecanoyl-sn-glycero-3-phosphocholine + H(+)</text>
        <dbReference type="Rhea" id="RHEA:54460"/>
        <dbReference type="ChEBI" id="CHEBI:15377"/>
        <dbReference type="ChEBI" id="CHEBI:15378"/>
        <dbReference type="ChEBI" id="CHEBI:31011"/>
        <dbReference type="ChEBI" id="CHEBI:73858"/>
        <dbReference type="ChEBI" id="CHEBI:138211"/>
    </reaction>
    <physiologicalReaction direction="left-to-right" evidence="23">
        <dbReference type="Rhea" id="RHEA:54461"/>
    </physiologicalReaction>
</comment>
<accession>A0A663FBH8</accession>
<evidence type="ECO:0000256" key="14">
    <source>
        <dbReference type="ARBA" id="ARBA00023721"/>
    </source>
</evidence>
<comment type="catalytic activity">
    <reaction evidence="28">
        <text>1-octadecanoyl-2-hexanoyl-sn-glycero-3-phosphocholine + H2O = hexanoate + 1-octadecanoyl-sn-glycero-3-phosphocholine + H(+)</text>
        <dbReference type="Rhea" id="RHEA:54464"/>
        <dbReference type="ChEBI" id="CHEBI:15377"/>
        <dbReference type="ChEBI" id="CHEBI:15378"/>
        <dbReference type="ChEBI" id="CHEBI:17120"/>
        <dbReference type="ChEBI" id="CHEBI:73858"/>
        <dbReference type="ChEBI" id="CHEBI:138212"/>
    </reaction>
    <physiologicalReaction direction="left-to-right" evidence="28">
        <dbReference type="Rhea" id="RHEA:54465"/>
    </physiologicalReaction>
</comment>
<evidence type="ECO:0000256" key="17">
    <source>
        <dbReference type="ARBA" id="ARBA00048288"/>
    </source>
</evidence>